<dbReference type="EMBL" id="CABPSX010000006">
    <property type="protein sequence ID" value="VVG72115.1"/>
    <property type="molecule type" value="Genomic_DNA"/>
</dbReference>
<dbReference type="AlphaFoldDB" id="A0A5E5P7C4"/>
<gene>
    <name evidence="1" type="ORF">PAP18089_03108</name>
</gene>
<evidence type="ECO:0000313" key="1">
    <source>
        <dbReference type="EMBL" id="VVG72115.1"/>
    </source>
</evidence>
<name>A0A5E5P7C4_9BURK</name>
<dbReference type="RefSeq" id="WP_109468904.1">
    <property type="nucleotide sequence ID" value="NZ_CABPSX010000006.1"/>
</dbReference>
<accession>A0A5E5P7C4</accession>
<sequence>MTKSRKQYLITITQTPRGTRIEASGVAALQLLDAMANGAPTPEAAAWQAWISGGSQKLNPNEVNP</sequence>
<dbReference type="Proteomes" id="UP000364291">
    <property type="component" value="Unassembled WGS sequence"/>
</dbReference>
<protein>
    <submittedName>
        <fullName evidence="1">Uncharacterized protein</fullName>
    </submittedName>
</protein>
<organism evidence="1 2">
    <name type="scientific">Pandoraea apista</name>
    <dbReference type="NCBI Taxonomy" id="93218"/>
    <lineage>
        <taxon>Bacteria</taxon>
        <taxon>Pseudomonadati</taxon>
        <taxon>Pseudomonadota</taxon>
        <taxon>Betaproteobacteria</taxon>
        <taxon>Burkholderiales</taxon>
        <taxon>Burkholderiaceae</taxon>
        <taxon>Pandoraea</taxon>
    </lineage>
</organism>
<dbReference type="OrthoDB" id="9950341at2"/>
<evidence type="ECO:0000313" key="2">
    <source>
        <dbReference type="Proteomes" id="UP000364291"/>
    </source>
</evidence>
<proteinExistence type="predicted"/>
<reference evidence="1 2" key="1">
    <citation type="submission" date="2019-08" db="EMBL/GenBank/DDBJ databases">
        <authorList>
            <person name="Peeters C."/>
        </authorList>
    </citation>
    <scope>NUCLEOTIDE SEQUENCE [LARGE SCALE GENOMIC DNA]</scope>
    <source>
        <strain evidence="1 2">LMG 18089</strain>
    </source>
</reference>